<feature type="domain" description="HTH cro/C1-type" evidence="3">
    <location>
        <begin position="10"/>
        <end position="64"/>
    </location>
</feature>
<feature type="transmembrane region" description="Helical" evidence="2">
    <location>
        <begin position="162"/>
        <end position="181"/>
    </location>
</feature>
<dbReference type="InterPro" id="IPR010982">
    <property type="entry name" value="Lambda_DNA-bd_dom_sf"/>
</dbReference>
<feature type="transmembrane region" description="Helical" evidence="2">
    <location>
        <begin position="83"/>
        <end position="101"/>
    </location>
</feature>
<keyword evidence="1" id="KW-0238">DNA-binding</keyword>
<evidence type="ECO:0000313" key="4">
    <source>
        <dbReference type="EMBL" id="MFC6261366.1"/>
    </source>
</evidence>
<evidence type="ECO:0000259" key="3">
    <source>
        <dbReference type="PROSITE" id="PS50943"/>
    </source>
</evidence>
<evidence type="ECO:0000313" key="5">
    <source>
        <dbReference type="Proteomes" id="UP001596283"/>
    </source>
</evidence>
<dbReference type="PANTHER" id="PTHR46558:SF15">
    <property type="entry name" value="HELIX-TURN-HELIX DOMAIN PROTEIN"/>
    <property type="match status" value="1"/>
</dbReference>
<dbReference type="RefSeq" id="WP_125689308.1">
    <property type="nucleotide sequence ID" value="NZ_JBHSSI010000062.1"/>
</dbReference>
<comment type="caution">
    <text evidence="4">The sequence shown here is derived from an EMBL/GenBank/DDBJ whole genome shotgun (WGS) entry which is preliminary data.</text>
</comment>
<dbReference type="PROSITE" id="PS50943">
    <property type="entry name" value="HTH_CROC1"/>
    <property type="match status" value="1"/>
</dbReference>
<dbReference type="Gene3D" id="1.10.260.40">
    <property type="entry name" value="lambda repressor-like DNA-binding domains"/>
    <property type="match status" value="1"/>
</dbReference>
<evidence type="ECO:0000256" key="2">
    <source>
        <dbReference type="SAM" id="Phobius"/>
    </source>
</evidence>
<accession>A0ABW1THB4</accession>
<dbReference type="SMART" id="SM00530">
    <property type="entry name" value="HTH_XRE"/>
    <property type="match status" value="1"/>
</dbReference>
<dbReference type="EMBL" id="JBHSSI010000062">
    <property type="protein sequence ID" value="MFC6261366.1"/>
    <property type="molecule type" value="Genomic_DNA"/>
</dbReference>
<feature type="transmembrane region" description="Helical" evidence="2">
    <location>
        <begin position="138"/>
        <end position="156"/>
    </location>
</feature>
<dbReference type="Proteomes" id="UP001596283">
    <property type="component" value="Unassembled WGS sequence"/>
</dbReference>
<gene>
    <name evidence="4" type="ORF">ACFP1C_10475</name>
</gene>
<evidence type="ECO:0000256" key="1">
    <source>
        <dbReference type="ARBA" id="ARBA00023125"/>
    </source>
</evidence>
<keyword evidence="2" id="KW-1133">Transmembrane helix</keyword>
<keyword evidence="2" id="KW-0812">Transmembrane</keyword>
<keyword evidence="5" id="KW-1185">Reference proteome</keyword>
<feature type="transmembrane region" description="Helical" evidence="2">
    <location>
        <begin position="107"/>
        <end position="126"/>
    </location>
</feature>
<protein>
    <submittedName>
        <fullName evidence="4">Helix-turn-helix domain-containing protein</fullName>
    </submittedName>
</protein>
<dbReference type="CDD" id="cd00093">
    <property type="entry name" value="HTH_XRE"/>
    <property type="match status" value="1"/>
</dbReference>
<keyword evidence="2" id="KW-0472">Membrane</keyword>
<dbReference type="SUPFAM" id="SSF47413">
    <property type="entry name" value="lambda repressor-like DNA-binding domains"/>
    <property type="match status" value="1"/>
</dbReference>
<dbReference type="InterPro" id="IPR001387">
    <property type="entry name" value="Cro/C1-type_HTH"/>
</dbReference>
<dbReference type="Pfam" id="PF13560">
    <property type="entry name" value="HTH_31"/>
    <property type="match status" value="1"/>
</dbReference>
<proteinExistence type="predicted"/>
<dbReference type="PANTHER" id="PTHR46558">
    <property type="entry name" value="TRACRIPTIONAL REGULATORY PROTEIN-RELATED-RELATED"/>
    <property type="match status" value="1"/>
</dbReference>
<sequence length="195" mass="22011">MATTELGIRLKEFRQTQQLTQTALAAKLHVSRQTVSSWETGRNQPDITTITQLATLYAVPVDNLLRDTVTVTPTIKRTDRHSISLLLVLLGVFLIERITQFSTFAGFYWIDFLILLLIGLISNLGIARRHPNVWTSRVHWIGLVIFAVLSLVSGSVNAFDMGFGLMTTCQFSGLVVVIVLIKRSWQYRATQRRHA</sequence>
<reference evidence="5" key="1">
    <citation type="journal article" date="2019" name="Int. J. Syst. Evol. Microbiol.">
        <title>The Global Catalogue of Microorganisms (GCM) 10K type strain sequencing project: providing services to taxonomists for standard genome sequencing and annotation.</title>
        <authorList>
            <consortium name="The Broad Institute Genomics Platform"/>
            <consortium name="The Broad Institute Genome Sequencing Center for Infectious Disease"/>
            <person name="Wu L."/>
            <person name="Ma J."/>
        </authorList>
    </citation>
    <scope>NUCLEOTIDE SEQUENCE [LARGE SCALE GENOMIC DNA]</scope>
    <source>
        <strain evidence="5">CCM 8908</strain>
    </source>
</reference>
<name>A0ABW1THB4_9LACO</name>
<organism evidence="4 5">
    <name type="scientific">Levilactobacillus fujinensis</name>
    <dbReference type="NCBI Taxonomy" id="2486024"/>
    <lineage>
        <taxon>Bacteria</taxon>
        <taxon>Bacillati</taxon>
        <taxon>Bacillota</taxon>
        <taxon>Bacilli</taxon>
        <taxon>Lactobacillales</taxon>
        <taxon>Lactobacillaceae</taxon>
        <taxon>Levilactobacillus</taxon>
    </lineage>
</organism>